<keyword evidence="5" id="KW-1133">Transmembrane helix</keyword>
<evidence type="ECO:0000256" key="5">
    <source>
        <dbReference type="ARBA" id="ARBA00022989"/>
    </source>
</evidence>
<evidence type="ECO:0000256" key="6">
    <source>
        <dbReference type="ARBA" id="ARBA00023136"/>
    </source>
</evidence>
<evidence type="ECO:0000256" key="1">
    <source>
        <dbReference type="ARBA" id="ARBA00004370"/>
    </source>
</evidence>
<dbReference type="InterPro" id="IPR013685">
    <property type="entry name" value="POTRA_FtsQ_type"/>
</dbReference>
<keyword evidence="6" id="KW-0472">Membrane</keyword>
<dbReference type="Proteomes" id="UP001208567">
    <property type="component" value="Unassembled WGS sequence"/>
</dbReference>
<dbReference type="Gene3D" id="3.10.20.310">
    <property type="entry name" value="membrane protein fhac"/>
    <property type="match status" value="1"/>
</dbReference>
<evidence type="ECO:0000256" key="4">
    <source>
        <dbReference type="ARBA" id="ARBA00022692"/>
    </source>
</evidence>
<dbReference type="PROSITE" id="PS51779">
    <property type="entry name" value="POTRA"/>
    <property type="match status" value="1"/>
</dbReference>
<dbReference type="InterPro" id="IPR005548">
    <property type="entry name" value="Cell_div_FtsQ/DivIB_C"/>
</dbReference>
<evidence type="ECO:0000256" key="3">
    <source>
        <dbReference type="ARBA" id="ARBA00022618"/>
    </source>
</evidence>
<sequence length="229" mass="25434">MVLLIATLITLALKLTYFNIKTIQVTNNFNLTANEIIKTSGIFKDNNIFYVSFRKSKENLLSNPYVLDVNLKRKLPSTIIIDVKERNAVFYISADNKLYVVDKDGVVLEEKGSIAGMKLTKLDGVSKDAIKVGKQLVLDDSRKIDVIRNITELLSVNNSGIVMTSLDISDIISLKAYYGNMCVKLGSGENLKNKLNKAKSIMDSNKDLISAKGYIDVGFEGNPVVFIEK</sequence>
<keyword evidence="3 9" id="KW-0132">Cell division</keyword>
<keyword evidence="4" id="KW-0812">Transmembrane</keyword>
<protein>
    <submittedName>
        <fullName evidence="9">Cell division protein DivIB</fullName>
    </submittedName>
</protein>
<evidence type="ECO:0000256" key="2">
    <source>
        <dbReference type="ARBA" id="ARBA00022475"/>
    </source>
</evidence>
<comment type="subcellular location">
    <subcellularLocation>
        <location evidence="1">Membrane</location>
    </subcellularLocation>
</comment>
<feature type="domain" description="POTRA" evidence="8">
    <location>
        <begin position="18"/>
        <end position="86"/>
    </location>
</feature>
<gene>
    <name evidence="9" type="primary">divIB</name>
    <name evidence="9" type="ORF">bsdE14_38030</name>
</gene>
<evidence type="ECO:0000259" key="8">
    <source>
        <dbReference type="PROSITE" id="PS51779"/>
    </source>
</evidence>
<dbReference type="PANTHER" id="PTHR37820:SF1">
    <property type="entry name" value="CELL DIVISION PROTEIN FTSQ"/>
    <property type="match status" value="1"/>
</dbReference>
<proteinExistence type="predicted"/>
<evidence type="ECO:0000313" key="10">
    <source>
        <dbReference type="Proteomes" id="UP001208567"/>
    </source>
</evidence>
<dbReference type="Pfam" id="PF08478">
    <property type="entry name" value="POTRA_1"/>
    <property type="match status" value="1"/>
</dbReference>
<name>A0ABQ5NB05_9CLOT</name>
<dbReference type="Pfam" id="PF03799">
    <property type="entry name" value="FtsQ_DivIB_C"/>
    <property type="match status" value="1"/>
</dbReference>
<keyword evidence="10" id="KW-1185">Reference proteome</keyword>
<organism evidence="9 10">
    <name type="scientific">Clostridium omnivorum</name>
    <dbReference type="NCBI Taxonomy" id="1604902"/>
    <lineage>
        <taxon>Bacteria</taxon>
        <taxon>Bacillati</taxon>
        <taxon>Bacillota</taxon>
        <taxon>Clostridia</taxon>
        <taxon>Eubacteriales</taxon>
        <taxon>Clostridiaceae</taxon>
        <taxon>Clostridium</taxon>
    </lineage>
</organism>
<keyword evidence="2" id="KW-1003">Cell membrane</keyword>
<dbReference type="PANTHER" id="PTHR37820">
    <property type="entry name" value="CELL DIVISION PROTEIN DIVIB"/>
    <property type="match status" value="1"/>
</dbReference>
<dbReference type="InterPro" id="IPR050487">
    <property type="entry name" value="FtsQ_DivIB"/>
</dbReference>
<dbReference type="GO" id="GO:0051301">
    <property type="term" value="P:cell division"/>
    <property type="evidence" value="ECO:0007669"/>
    <property type="project" value="UniProtKB-KW"/>
</dbReference>
<evidence type="ECO:0000313" key="9">
    <source>
        <dbReference type="EMBL" id="GLC32393.1"/>
    </source>
</evidence>
<comment type="caution">
    <text evidence="9">The sequence shown here is derived from an EMBL/GenBank/DDBJ whole genome shotgun (WGS) entry which is preliminary data.</text>
</comment>
<keyword evidence="7" id="KW-0131">Cell cycle</keyword>
<dbReference type="InterPro" id="IPR034746">
    <property type="entry name" value="POTRA"/>
</dbReference>
<reference evidence="9 10" key="1">
    <citation type="journal article" date="2024" name="Int. J. Syst. Evol. Microbiol.">
        <title>Clostridium omnivorum sp. nov., isolated from anoxic soil under the treatment of reductive soil disinfestation.</title>
        <authorList>
            <person name="Ueki A."/>
            <person name="Tonouchi A."/>
            <person name="Kaku N."/>
            <person name="Honma S."/>
            <person name="Ueki K."/>
        </authorList>
    </citation>
    <scope>NUCLEOTIDE SEQUENCE [LARGE SCALE GENOMIC DNA]</scope>
    <source>
        <strain evidence="9 10">E14</strain>
    </source>
</reference>
<accession>A0ABQ5NB05</accession>
<evidence type="ECO:0000256" key="7">
    <source>
        <dbReference type="ARBA" id="ARBA00023306"/>
    </source>
</evidence>
<dbReference type="EMBL" id="BRXR01000001">
    <property type="protein sequence ID" value="GLC32393.1"/>
    <property type="molecule type" value="Genomic_DNA"/>
</dbReference>